<gene>
    <name evidence="1" type="ORF">AK812_SmicGene8585</name>
</gene>
<accession>A0A1Q9EKI7</accession>
<name>A0A1Q9EKI7_SYMMI</name>
<dbReference type="Proteomes" id="UP000186817">
    <property type="component" value="Unassembled WGS sequence"/>
</dbReference>
<comment type="caution">
    <text evidence="1">The sequence shown here is derived from an EMBL/GenBank/DDBJ whole genome shotgun (WGS) entry which is preliminary data.</text>
</comment>
<dbReference type="EMBL" id="LSRX01000128">
    <property type="protein sequence ID" value="OLQ07964.1"/>
    <property type="molecule type" value="Genomic_DNA"/>
</dbReference>
<evidence type="ECO:0000313" key="2">
    <source>
        <dbReference type="Proteomes" id="UP000186817"/>
    </source>
</evidence>
<protein>
    <submittedName>
        <fullName evidence="1">Uncharacterized protein</fullName>
    </submittedName>
</protein>
<sequence length="68" mass="7309">MPELEMPEGFGEAVAGRDWDEAVLRLRTEIETAVTGTAAALRTQIANYRQAGIVFAPQAFSEIVANAS</sequence>
<evidence type="ECO:0000313" key="1">
    <source>
        <dbReference type="EMBL" id="OLQ07964.1"/>
    </source>
</evidence>
<organism evidence="1 2">
    <name type="scientific">Symbiodinium microadriaticum</name>
    <name type="common">Dinoflagellate</name>
    <name type="synonym">Zooxanthella microadriatica</name>
    <dbReference type="NCBI Taxonomy" id="2951"/>
    <lineage>
        <taxon>Eukaryota</taxon>
        <taxon>Sar</taxon>
        <taxon>Alveolata</taxon>
        <taxon>Dinophyceae</taxon>
        <taxon>Suessiales</taxon>
        <taxon>Symbiodiniaceae</taxon>
        <taxon>Symbiodinium</taxon>
    </lineage>
</organism>
<reference evidence="1 2" key="1">
    <citation type="submission" date="2016-02" db="EMBL/GenBank/DDBJ databases">
        <title>Genome analysis of coral dinoflagellate symbionts highlights evolutionary adaptations to a symbiotic lifestyle.</title>
        <authorList>
            <person name="Aranda M."/>
            <person name="Li Y."/>
            <person name="Liew Y.J."/>
            <person name="Baumgarten S."/>
            <person name="Simakov O."/>
            <person name="Wilson M."/>
            <person name="Piel J."/>
            <person name="Ashoor H."/>
            <person name="Bougouffa S."/>
            <person name="Bajic V.B."/>
            <person name="Ryu T."/>
            <person name="Ravasi T."/>
            <person name="Bayer T."/>
            <person name="Micklem G."/>
            <person name="Kim H."/>
            <person name="Bhak J."/>
            <person name="Lajeunesse T.C."/>
            <person name="Voolstra C.R."/>
        </authorList>
    </citation>
    <scope>NUCLEOTIDE SEQUENCE [LARGE SCALE GENOMIC DNA]</scope>
    <source>
        <strain evidence="1 2">CCMP2467</strain>
    </source>
</reference>
<proteinExistence type="predicted"/>
<keyword evidence="2" id="KW-1185">Reference proteome</keyword>
<dbReference type="AlphaFoldDB" id="A0A1Q9EKI7"/>